<dbReference type="InParanoid" id="A0A1E7FBM2"/>
<dbReference type="InterPro" id="IPR052462">
    <property type="entry name" value="SLIRP/GR-RBP-like"/>
</dbReference>
<dbReference type="AlphaFoldDB" id="A0A1E7FBM2"/>
<evidence type="ECO:0000256" key="2">
    <source>
        <dbReference type="PROSITE-ProRule" id="PRU00176"/>
    </source>
</evidence>
<dbReference type="InterPro" id="IPR002877">
    <property type="entry name" value="RNA_MeTrfase_FtsJ_dom"/>
</dbReference>
<dbReference type="KEGG" id="fcy:FRACYDRAFT_240254"/>
<dbReference type="CDD" id="cd00590">
    <property type="entry name" value="RRM_SF"/>
    <property type="match status" value="1"/>
</dbReference>
<dbReference type="InterPro" id="IPR000504">
    <property type="entry name" value="RRM_dom"/>
</dbReference>
<dbReference type="Proteomes" id="UP000095751">
    <property type="component" value="Unassembled WGS sequence"/>
</dbReference>
<dbReference type="InterPro" id="IPR012677">
    <property type="entry name" value="Nucleotide-bd_a/b_plait_sf"/>
</dbReference>
<feature type="domain" description="RRM" evidence="3">
    <location>
        <begin position="51"/>
        <end position="163"/>
    </location>
</feature>
<dbReference type="Pfam" id="PF00076">
    <property type="entry name" value="RRM_1"/>
    <property type="match status" value="1"/>
</dbReference>
<keyword evidence="1 2" id="KW-0694">RNA-binding</keyword>
<evidence type="ECO:0000313" key="5">
    <source>
        <dbReference type="Proteomes" id="UP000095751"/>
    </source>
</evidence>
<dbReference type="PANTHER" id="PTHR48027">
    <property type="entry name" value="HETEROGENEOUS NUCLEAR RIBONUCLEOPROTEIN 87F-RELATED"/>
    <property type="match status" value="1"/>
</dbReference>
<dbReference type="InterPro" id="IPR035979">
    <property type="entry name" value="RBD_domain_sf"/>
</dbReference>
<keyword evidence="5" id="KW-1185">Reference proteome</keyword>
<dbReference type="GO" id="GO:0032259">
    <property type="term" value="P:methylation"/>
    <property type="evidence" value="ECO:0007669"/>
    <property type="project" value="InterPro"/>
</dbReference>
<dbReference type="PROSITE" id="PS50102">
    <property type="entry name" value="RRM"/>
    <property type="match status" value="1"/>
</dbReference>
<dbReference type="Pfam" id="PF01728">
    <property type="entry name" value="FtsJ"/>
    <property type="match status" value="1"/>
</dbReference>
<name>A0A1E7FBM2_9STRA</name>
<dbReference type="Gene3D" id="3.30.70.330">
    <property type="match status" value="1"/>
</dbReference>
<proteinExistence type="predicted"/>
<sequence length="567" mass="63064">MALISPSTIKVSVAILLSLSCNHRFAESLAGNSLASTLSPINRKITTTPSSRVFVGGISHTCTEESIKATFSEFGTVQNILIIGQDEATDKRRRLPYCFVTFDDIDSAQRAIEAPKPSTKTDADVSVYNEVQYAMPKETRQRSNAARAKELEGRTQIEEFSRETNLILQVQSTHLDRLVEYFHRWNNSQNNNHPRGDTASDTSCRVVGSTNAANSRNMSILFLSCDNPSQLSRILNTDPLLARAINKSYIVQPGLKKGNLATEQGCNNIAKNLFDISSQNKDVSSLRVQAFPPKHQSCLLQSFDGIINEDDSQHFTISPKGFSHMISVVEVYQYRGRGWEEQQLQEDNRLYMIGISRASLELDVIDTKDIIVDDSSGDDVSRAYYKLKEAKETYEASHGTIDQDLYESIALDCGSAPGGWTKYLVEHFHCPKVYSVDPGSLAPSVAKLEETRHMQMKIQDALPILLQKEEAAAGQVKIWVSDMCLHEMVEQVDQLLMAKETGLLAPNAFFVLTLKCVMGHSKGAFDSQVEKVVDKLRSTSSVNVVGVETFHLFSNRSGERTVVGYIE</sequence>
<dbReference type="SMART" id="SM00360">
    <property type="entry name" value="RRM"/>
    <property type="match status" value="1"/>
</dbReference>
<dbReference type="SUPFAM" id="SSF54928">
    <property type="entry name" value="RNA-binding domain, RBD"/>
    <property type="match status" value="1"/>
</dbReference>
<protein>
    <recommendedName>
        <fullName evidence="3">RRM domain-containing protein</fullName>
    </recommendedName>
</protein>
<dbReference type="InterPro" id="IPR029063">
    <property type="entry name" value="SAM-dependent_MTases_sf"/>
</dbReference>
<dbReference type="GO" id="GO:0003723">
    <property type="term" value="F:RNA binding"/>
    <property type="evidence" value="ECO:0007669"/>
    <property type="project" value="UniProtKB-UniRule"/>
</dbReference>
<evidence type="ECO:0000313" key="4">
    <source>
        <dbReference type="EMBL" id="OEU15562.1"/>
    </source>
</evidence>
<dbReference type="GO" id="GO:0008168">
    <property type="term" value="F:methyltransferase activity"/>
    <property type="evidence" value="ECO:0007669"/>
    <property type="project" value="InterPro"/>
</dbReference>
<accession>A0A1E7FBM2</accession>
<dbReference type="OrthoDB" id="48961at2759"/>
<evidence type="ECO:0000259" key="3">
    <source>
        <dbReference type="PROSITE" id="PS50102"/>
    </source>
</evidence>
<dbReference type="SUPFAM" id="SSF53335">
    <property type="entry name" value="S-adenosyl-L-methionine-dependent methyltransferases"/>
    <property type="match status" value="1"/>
</dbReference>
<dbReference type="Gene3D" id="3.40.50.150">
    <property type="entry name" value="Vaccinia Virus protein VP39"/>
    <property type="match status" value="1"/>
</dbReference>
<organism evidence="4 5">
    <name type="scientific">Fragilariopsis cylindrus CCMP1102</name>
    <dbReference type="NCBI Taxonomy" id="635003"/>
    <lineage>
        <taxon>Eukaryota</taxon>
        <taxon>Sar</taxon>
        <taxon>Stramenopiles</taxon>
        <taxon>Ochrophyta</taxon>
        <taxon>Bacillariophyta</taxon>
        <taxon>Bacillariophyceae</taxon>
        <taxon>Bacillariophycidae</taxon>
        <taxon>Bacillariales</taxon>
        <taxon>Bacillariaceae</taxon>
        <taxon>Fragilariopsis</taxon>
    </lineage>
</organism>
<dbReference type="EMBL" id="KV784359">
    <property type="protein sequence ID" value="OEU15562.1"/>
    <property type="molecule type" value="Genomic_DNA"/>
</dbReference>
<reference evidence="4 5" key="1">
    <citation type="submission" date="2016-09" db="EMBL/GenBank/DDBJ databases">
        <title>Extensive genetic diversity and differential bi-allelic expression allows diatom success in the polar Southern Ocean.</title>
        <authorList>
            <consortium name="DOE Joint Genome Institute"/>
            <person name="Mock T."/>
            <person name="Otillar R.P."/>
            <person name="Strauss J."/>
            <person name="Dupont C."/>
            <person name="Frickenhaus S."/>
            <person name="Maumus F."/>
            <person name="Mcmullan M."/>
            <person name="Sanges R."/>
            <person name="Schmutz J."/>
            <person name="Toseland A."/>
            <person name="Valas R."/>
            <person name="Veluchamy A."/>
            <person name="Ward B.J."/>
            <person name="Allen A."/>
            <person name="Barry K."/>
            <person name="Falciatore A."/>
            <person name="Ferrante M."/>
            <person name="Fortunato A.E."/>
            <person name="Gloeckner G."/>
            <person name="Gruber A."/>
            <person name="Hipkin R."/>
            <person name="Janech M."/>
            <person name="Kroth P."/>
            <person name="Leese F."/>
            <person name="Lindquist E."/>
            <person name="Lyon B.R."/>
            <person name="Martin J."/>
            <person name="Mayer C."/>
            <person name="Parker M."/>
            <person name="Quesneville H."/>
            <person name="Raymond J."/>
            <person name="Uhlig C."/>
            <person name="Valentin K.U."/>
            <person name="Worden A.Z."/>
            <person name="Armbrust E.V."/>
            <person name="Bowler C."/>
            <person name="Green B."/>
            <person name="Moulton V."/>
            <person name="Van Oosterhout C."/>
            <person name="Grigoriev I."/>
        </authorList>
    </citation>
    <scope>NUCLEOTIDE SEQUENCE [LARGE SCALE GENOMIC DNA]</scope>
    <source>
        <strain evidence="4 5">CCMP1102</strain>
    </source>
</reference>
<evidence type="ECO:0000256" key="1">
    <source>
        <dbReference type="ARBA" id="ARBA00022884"/>
    </source>
</evidence>
<gene>
    <name evidence="4" type="ORF">FRACYDRAFT_240254</name>
</gene>